<dbReference type="InterPro" id="IPR057244">
    <property type="entry name" value="GAIN_B"/>
</dbReference>
<evidence type="ECO:0000256" key="3">
    <source>
        <dbReference type="ARBA" id="ARBA00022989"/>
    </source>
</evidence>
<feature type="transmembrane region" description="Helical" evidence="6">
    <location>
        <begin position="345"/>
        <end position="366"/>
    </location>
</feature>
<comment type="subcellular location">
    <subcellularLocation>
        <location evidence="1">Membrane</location>
        <topology evidence="1">Multi-pass membrane protein</topology>
    </subcellularLocation>
</comment>
<dbReference type="InterPro" id="IPR000203">
    <property type="entry name" value="GPS"/>
</dbReference>
<dbReference type="Proteomes" id="UP000596742">
    <property type="component" value="Unassembled WGS sequence"/>
</dbReference>
<dbReference type="GO" id="GO:0005886">
    <property type="term" value="C:plasma membrane"/>
    <property type="evidence" value="ECO:0007669"/>
    <property type="project" value="TreeGrafter"/>
</dbReference>
<organism evidence="8 9">
    <name type="scientific">Mytilus galloprovincialis</name>
    <name type="common">Mediterranean mussel</name>
    <dbReference type="NCBI Taxonomy" id="29158"/>
    <lineage>
        <taxon>Eukaryota</taxon>
        <taxon>Metazoa</taxon>
        <taxon>Spiralia</taxon>
        <taxon>Lophotrochozoa</taxon>
        <taxon>Mollusca</taxon>
        <taxon>Bivalvia</taxon>
        <taxon>Autobranchia</taxon>
        <taxon>Pteriomorphia</taxon>
        <taxon>Mytilida</taxon>
        <taxon>Mytiloidea</taxon>
        <taxon>Mytilidae</taxon>
        <taxon>Mytilinae</taxon>
        <taxon>Mytilus</taxon>
    </lineage>
</organism>
<dbReference type="InterPro" id="IPR000832">
    <property type="entry name" value="GPCR_2_secretin-like"/>
</dbReference>
<gene>
    <name evidence="8" type="ORF">MGAL_10B062791</name>
</gene>
<keyword evidence="9" id="KW-1185">Reference proteome</keyword>
<dbReference type="InterPro" id="IPR046338">
    <property type="entry name" value="GAIN_dom_sf"/>
</dbReference>
<reference evidence="8" key="1">
    <citation type="submission" date="2018-11" db="EMBL/GenBank/DDBJ databases">
        <authorList>
            <person name="Alioto T."/>
            <person name="Alioto T."/>
        </authorList>
    </citation>
    <scope>NUCLEOTIDE SEQUENCE</scope>
</reference>
<keyword evidence="5" id="KW-1015">Disulfide bond</keyword>
<keyword evidence="4 6" id="KW-0472">Membrane</keyword>
<evidence type="ECO:0000256" key="6">
    <source>
        <dbReference type="SAM" id="Phobius"/>
    </source>
</evidence>
<keyword evidence="2 6" id="KW-0812">Transmembrane</keyword>
<keyword evidence="3 6" id="KW-1133">Transmembrane helix</keyword>
<name>A0A8B6GKV0_MYTGA</name>
<evidence type="ECO:0000259" key="7">
    <source>
        <dbReference type="PROSITE" id="PS50221"/>
    </source>
</evidence>
<protein>
    <recommendedName>
        <fullName evidence="7">GAIN-B domain-containing protein</fullName>
    </recommendedName>
</protein>
<dbReference type="Pfam" id="PF00002">
    <property type="entry name" value="7tm_2"/>
    <property type="match status" value="1"/>
</dbReference>
<evidence type="ECO:0000313" key="8">
    <source>
        <dbReference type="EMBL" id="VDI65579.1"/>
    </source>
</evidence>
<dbReference type="Pfam" id="PF01825">
    <property type="entry name" value="GPS"/>
    <property type="match status" value="1"/>
</dbReference>
<evidence type="ECO:0000313" key="9">
    <source>
        <dbReference type="Proteomes" id="UP000596742"/>
    </source>
</evidence>
<dbReference type="OrthoDB" id="10052455at2759"/>
<dbReference type="AlphaFoldDB" id="A0A8B6GKV0"/>
<feature type="transmembrane region" description="Helical" evidence="6">
    <location>
        <begin position="305"/>
        <end position="324"/>
    </location>
</feature>
<dbReference type="EMBL" id="UYJE01008627">
    <property type="protein sequence ID" value="VDI65579.1"/>
    <property type="molecule type" value="Genomic_DNA"/>
</dbReference>
<evidence type="ECO:0000256" key="2">
    <source>
        <dbReference type="ARBA" id="ARBA00022692"/>
    </source>
</evidence>
<accession>A0A8B6GKV0</accession>
<evidence type="ECO:0000256" key="1">
    <source>
        <dbReference type="ARBA" id="ARBA00004141"/>
    </source>
</evidence>
<evidence type="ECO:0000256" key="4">
    <source>
        <dbReference type="ARBA" id="ARBA00023136"/>
    </source>
</evidence>
<dbReference type="Gene3D" id="1.20.1070.10">
    <property type="entry name" value="Rhodopsin 7-helix transmembrane proteins"/>
    <property type="match status" value="1"/>
</dbReference>
<evidence type="ECO:0000256" key="5">
    <source>
        <dbReference type="ARBA" id="ARBA00023157"/>
    </source>
</evidence>
<dbReference type="PROSITE" id="PS50221">
    <property type="entry name" value="GAIN_B"/>
    <property type="match status" value="1"/>
</dbReference>
<feature type="non-terminal residue" evidence="8">
    <location>
        <position position="1"/>
    </location>
</feature>
<dbReference type="SMART" id="SM00303">
    <property type="entry name" value="GPS"/>
    <property type="match status" value="1"/>
</dbReference>
<feature type="non-terminal residue" evidence="8">
    <location>
        <position position="372"/>
    </location>
</feature>
<dbReference type="PANTHER" id="PTHR12011">
    <property type="entry name" value="ADHESION G-PROTEIN COUPLED RECEPTOR"/>
    <property type="match status" value="1"/>
</dbReference>
<proteinExistence type="predicted"/>
<dbReference type="GO" id="GO:0007189">
    <property type="term" value="P:adenylate cyclase-activating G protein-coupled receptor signaling pathway"/>
    <property type="evidence" value="ECO:0007669"/>
    <property type="project" value="TreeGrafter"/>
</dbReference>
<dbReference type="GO" id="GO:0004930">
    <property type="term" value="F:G protein-coupled receptor activity"/>
    <property type="evidence" value="ECO:0007669"/>
    <property type="project" value="InterPro"/>
</dbReference>
<dbReference type="PANTHER" id="PTHR12011:SF471">
    <property type="entry name" value="G-PROTEIN COUPLED RECEPTORS FAMILY 2 PROFILE 2 DOMAIN-CONTAINING PROTEIN"/>
    <property type="match status" value="1"/>
</dbReference>
<feature type="domain" description="GAIN-B" evidence="7">
    <location>
        <begin position="141"/>
        <end position="295"/>
    </location>
</feature>
<comment type="caution">
    <text evidence="8">The sequence shown here is derived from an EMBL/GenBank/DDBJ whole genome shotgun (WGS) entry which is preliminary data.</text>
</comment>
<dbReference type="Gene3D" id="2.60.220.50">
    <property type="match status" value="1"/>
</dbReference>
<sequence length="372" mass="41098">TVSRLCNSNGEWEEPNYSTCISERLLNLNVETDLLKNGIEVKDVNNILVDLNKLTEPDVPKALTSGELDISSSILDNIAVHAKDKSDSISIDQLENLTGVTAIAKAVTVYTKAYTNVNDSVFQRTVQKDQLVVQVGKVLSEDITFPKKTQVLPDWITESTNQVTLSKDNFQGKQPVGYSTTYYRNISDLFHEYYLSDGSAVATNGSYDINSVVIDFSIEPTPTSLKRPLIIKFEHVQVNYSNPVCAFWDFDAINTPNGAWSFVGSKLVTTSEGITVCQYDHTTNFALLMSPGRAPSSHSVVLSKISAVGCGISIVFLVVTVMIHGMLWRQLTCDMRGRKIKRDKAILLVNFCVALTLSYILFLSGVTQTSNK</sequence>